<dbReference type="Proteomes" id="UP000277864">
    <property type="component" value="Unassembled WGS sequence"/>
</dbReference>
<evidence type="ECO:0000313" key="2">
    <source>
        <dbReference type="EMBL" id="RST89872.1"/>
    </source>
</evidence>
<dbReference type="RefSeq" id="WP_125942484.1">
    <property type="nucleotide sequence ID" value="NZ_PXZH01000001.1"/>
</dbReference>
<evidence type="ECO:0000256" key="1">
    <source>
        <dbReference type="SAM" id="Phobius"/>
    </source>
</evidence>
<evidence type="ECO:0000313" key="3">
    <source>
        <dbReference type="Proteomes" id="UP000277864"/>
    </source>
</evidence>
<sequence length="92" mass="10245">MKKGYGLWVVNVLYALGIFNFLVTAGGIIATGYIFRKEFGIDVQYVLIGSALVGLVIGFLVYAGFYAFAKLFENIATIAWHTEQLTEKRTKD</sequence>
<comment type="caution">
    <text evidence="2">The sequence shown here is derived from an EMBL/GenBank/DDBJ whole genome shotgun (WGS) entry which is preliminary data.</text>
</comment>
<dbReference type="AlphaFoldDB" id="A0A429Z869"/>
<keyword evidence="1" id="KW-0812">Transmembrane</keyword>
<organism evidence="2 3">
    <name type="scientific">Vagococcus humatus</name>
    <dbReference type="NCBI Taxonomy" id="1889241"/>
    <lineage>
        <taxon>Bacteria</taxon>
        <taxon>Bacillati</taxon>
        <taxon>Bacillota</taxon>
        <taxon>Bacilli</taxon>
        <taxon>Lactobacillales</taxon>
        <taxon>Enterococcaceae</taxon>
        <taxon>Vagococcus</taxon>
    </lineage>
</organism>
<feature type="transmembrane region" description="Helical" evidence="1">
    <location>
        <begin position="47"/>
        <end position="68"/>
    </location>
</feature>
<name>A0A429Z869_9ENTE</name>
<accession>A0A429Z869</accession>
<feature type="transmembrane region" description="Helical" evidence="1">
    <location>
        <begin position="12"/>
        <end position="35"/>
    </location>
</feature>
<proteinExistence type="predicted"/>
<keyword evidence="3" id="KW-1185">Reference proteome</keyword>
<protein>
    <submittedName>
        <fullName evidence="2">Uncharacterized protein</fullName>
    </submittedName>
</protein>
<gene>
    <name evidence="2" type="ORF">C7P63_01985</name>
</gene>
<keyword evidence="1" id="KW-1133">Transmembrane helix</keyword>
<reference evidence="2 3" key="1">
    <citation type="submission" date="2018-03" db="EMBL/GenBank/DDBJ databases">
        <authorList>
            <person name="Gulvik C.A."/>
        </authorList>
    </citation>
    <scope>NUCLEOTIDE SEQUENCE [LARGE SCALE GENOMIC DNA]</scope>
    <source>
        <strain evidence="2 3">JCM 31581</strain>
    </source>
</reference>
<dbReference type="EMBL" id="PXZH01000001">
    <property type="protein sequence ID" value="RST89872.1"/>
    <property type="molecule type" value="Genomic_DNA"/>
</dbReference>
<keyword evidence="1" id="KW-0472">Membrane</keyword>